<evidence type="ECO:0000313" key="1">
    <source>
        <dbReference type="EnsemblMetazoa" id="AARA014750-PA"/>
    </source>
</evidence>
<dbReference type="VEuPathDB" id="VectorBase:AARA014750"/>
<dbReference type="AlphaFoldDB" id="A0A182IH15"/>
<protein>
    <submittedName>
        <fullName evidence="1">Uncharacterized protein</fullName>
    </submittedName>
</protein>
<dbReference type="EMBL" id="APCN01003464">
    <property type="status" value="NOT_ANNOTATED_CDS"/>
    <property type="molecule type" value="Genomic_DNA"/>
</dbReference>
<accession>A0A182IH15</accession>
<evidence type="ECO:0000313" key="2">
    <source>
        <dbReference type="Proteomes" id="UP000075840"/>
    </source>
</evidence>
<organism evidence="1 2">
    <name type="scientific">Anopheles arabiensis</name>
    <name type="common">Mosquito</name>
    <dbReference type="NCBI Taxonomy" id="7173"/>
    <lineage>
        <taxon>Eukaryota</taxon>
        <taxon>Metazoa</taxon>
        <taxon>Ecdysozoa</taxon>
        <taxon>Arthropoda</taxon>
        <taxon>Hexapoda</taxon>
        <taxon>Insecta</taxon>
        <taxon>Pterygota</taxon>
        <taxon>Neoptera</taxon>
        <taxon>Endopterygota</taxon>
        <taxon>Diptera</taxon>
        <taxon>Nematocera</taxon>
        <taxon>Culicoidea</taxon>
        <taxon>Culicidae</taxon>
        <taxon>Anophelinae</taxon>
        <taxon>Anopheles</taxon>
    </lineage>
</organism>
<name>A0A182IH15_ANOAR</name>
<sequence length="117" mass="13501">MALSHRAEESFRAVLQLVVVDRFPSDERMHATRSNRGPQQGPLKLLPYRTVLPYRTRLGYVLKFPPCFAVERSHTARVVQQHKLLEERIHVGNVRNFPGTIWCDSFVGETKKGFLNV</sequence>
<keyword evidence="2" id="KW-1185">Reference proteome</keyword>
<reference evidence="1" key="1">
    <citation type="submission" date="2022-08" db="UniProtKB">
        <authorList>
            <consortium name="EnsemblMetazoa"/>
        </authorList>
    </citation>
    <scope>IDENTIFICATION</scope>
    <source>
        <strain evidence="1">Dongola</strain>
    </source>
</reference>
<dbReference type="Proteomes" id="UP000075840">
    <property type="component" value="Unassembled WGS sequence"/>
</dbReference>
<dbReference type="EnsemblMetazoa" id="AARA014750-RA">
    <property type="protein sequence ID" value="AARA014750-PA"/>
    <property type="gene ID" value="AARA014750"/>
</dbReference>
<proteinExistence type="predicted"/>